<feature type="transmembrane region" description="Helical" evidence="8">
    <location>
        <begin position="33"/>
        <end position="51"/>
    </location>
</feature>
<protein>
    <submittedName>
        <fullName evidence="9">Arsenic resistance protein</fullName>
    </submittedName>
</protein>
<feature type="transmembrane region" description="Helical" evidence="8">
    <location>
        <begin position="223"/>
        <end position="245"/>
    </location>
</feature>
<evidence type="ECO:0000256" key="5">
    <source>
        <dbReference type="ARBA" id="ARBA00022692"/>
    </source>
</evidence>
<dbReference type="GO" id="GO:0015105">
    <property type="term" value="F:arsenite transmembrane transporter activity"/>
    <property type="evidence" value="ECO:0007669"/>
    <property type="project" value="TreeGrafter"/>
</dbReference>
<evidence type="ECO:0000256" key="6">
    <source>
        <dbReference type="ARBA" id="ARBA00022989"/>
    </source>
</evidence>
<dbReference type="GO" id="GO:0015297">
    <property type="term" value="F:antiporter activity"/>
    <property type="evidence" value="ECO:0007669"/>
    <property type="project" value="InterPro"/>
</dbReference>
<feature type="transmembrane region" description="Helical" evidence="8">
    <location>
        <begin position="283"/>
        <end position="305"/>
    </location>
</feature>
<keyword evidence="4" id="KW-1003">Cell membrane</keyword>
<feature type="transmembrane region" description="Helical" evidence="8">
    <location>
        <begin position="257"/>
        <end position="277"/>
    </location>
</feature>
<comment type="similarity">
    <text evidence="2">Belongs to the arsenical resistance-3 (ACR3) (TC 2.A.59) family.</text>
</comment>
<dbReference type="InterPro" id="IPR002657">
    <property type="entry name" value="BilAc:Na_symport/Acr3"/>
</dbReference>
<evidence type="ECO:0000313" key="9">
    <source>
        <dbReference type="EMBL" id="QQB13471.1"/>
    </source>
</evidence>
<evidence type="ECO:0000256" key="8">
    <source>
        <dbReference type="SAM" id="Phobius"/>
    </source>
</evidence>
<evidence type="ECO:0000256" key="1">
    <source>
        <dbReference type="ARBA" id="ARBA00004651"/>
    </source>
</evidence>
<evidence type="ECO:0000256" key="2">
    <source>
        <dbReference type="ARBA" id="ARBA00010110"/>
    </source>
</evidence>
<name>A0A7T3ZXI4_9MICO</name>
<feature type="transmembrane region" description="Helical" evidence="8">
    <location>
        <begin position="157"/>
        <end position="178"/>
    </location>
</feature>
<dbReference type="Pfam" id="PF01758">
    <property type="entry name" value="SBF"/>
    <property type="match status" value="1"/>
</dbReference>
<dbReference type="GO" id="GO:0015104">
    <property type="term" value="F:antimonite transmembrane transporter activity"/>
    <property type="evidence" value="ECO:0007669"/>
    <property type="project" value="TreeGrafter"/>
</dbReference>
<dbReference type="InterPro" id="IPR038770">
    <property type="entry name" value="Na+/solute_symporter_sf"/>
</dbReference>
<dbReference type="InterPro" id="IPR004706">
    <property type="entry name" value="Arsenical-R_Acr3"/>
</dbReference>
<keyword evidence="3" id="KW-0813">Transport</keyword>
<dbReference type="AlphaFoldDB" id="A0A7T3ZXI4"/>
<dbReference type="PANTHER" id="PTHR43057:SF1">
    <property type="entry name" value="ARSENICAL-RESISTANCE PROTEIN 3"/>
    <property type="match status" value="1"/>
</dbReference>
<dbReference type="PANTHER" id="PTHR43057">
    <property type="entry name" value="ARSENITE EFFLUX TRANSPORTER"/>
    <property type="match status" value="1"/>
</dbReference>
<sequence>MTGWQTLGCLGAVAVGILAGTLIPGAGDLAGQLVTPVLVLLLFTTFATIPLPGVARAFGRPRFALTVLGLNFLVVPLVVAGIHLAVPLPGPVVVPVLIVLLTPCIDYVIVFTGLAGGAADRLLVLTPVLMLAQILLLPVWLRVILGEDATAALTPGPFLWALVVFIIVPLLAAALLQVAAARSPGAARVLTGATAAMTPLMLLTLAVVAAAEAAVVLPHLSDLGAAALSFIVFAVVMTGIGWLVGRASLPEPGERRALIFTGVTRNSLVMLPLVRAVDPDGLGAAAVVTQTLIELVTMVALVWLVPRIVPRTAMSENR</sequence>
<feature type="transmembrane region" description="Helical" evidence="8">
    <location>
        <begin position="7"/>
        <end position="27"/>
    </location>
</feature>
<keyword evidence="6 8" id="KW-1133">Transmembrane helix</keyword>
<evidence type="ECO:0000256" key="4">
    <source>
        <dbReference type="ARBA" id="ARBA00022475"/>
    </source>
</evidence>
<evidence type="ECO:0000256" key="3">
    <source>
        <dbReference type="ARBA" id="ARBA00022448"/>
    </source>
</evidence>
<evidence type="ECO:0000256" key="7">
    <source>
        <dbReference type="ARBA" id="ARBA00023136"/>
    </source>
</evidence>
<evidence type="ECO:0000313" key="10">
    <source>
        <dbReference type="Proteomes" id="UP000595374"/>
    </source>
</evidence>
<keyword evidence="7 8" id="KW-0472">Membrane</keyword>
<reference evidence="9 10" key="1">
    <citation type="submission" date="2020-12" db="EMBL/GenBank/DDBJ databases">
        <title>FDA dAtabase for Regulatory Grade micrObial Sequences (FDA-ARGOS): Supporting development and validation of Infectious Disease Dx tests.</title>
        <authorList>
            <person name="Sproer C."/>
            <person name="Gronow S."/>
            <person name="Severitt S."/>
            <person name="Schroder I."/>
            <person name="Tallon L."/>
            <person name="Sadzewicz L."/>
            <person name="Zhao X."/>
            <person name="Boylan J."/>
            <person name="Ott S."/>
            <person name="Bowen H."/>
            <person name="Vavikolanu K."/>
            <person name="Mehta A."/>
            <person name="Aluvathingal J."/>
            <person name="Nadendla S."/>
            <person name="Lowell S."/>
            <person name="Myers T."/>
            <person name="Yan Y."/>
            <person name="Sichtig H."/>
        </authorList>
    </citation>
    <scope>NUCLEOTIDE SEQUENCE [LARGE SCALE GENOMIC DNA]</scope>
    <source>
        <strain evidence="9 10">FDAARGOS_990</strain>
    </source>
</reference>
<keyword evidence="5 8" id="KW-0812">Transmembrane</keyword>
<feature type="transmembrane region" description="Helical" evidence="8">
    <location>
        <begin position="63"/>
        <end position="86"/>
    </location>
</feature>
<comment type="subcellular location">
    <subcellularLocation>
        <location evidence="1">Cell membrane</location>
        <topology evidence="1">Multi-pass membrane protein</topology>
    </subcellularLocation>
</comment>
<feature type="transmembrane region" description="Helical" evidence="8">
    <location>
        <begin position="190"/>
        <end position="211"/>
    </location>
</feature>
<feature type="transmembrane region" description="Helical" evidence="8">
    <location>
        <begin position="92"/>
        <end position="115"/>
    </location>
</feature>
<feature type="transmembrane region" description="Helical" evidence="8">
    <location>
        <begin position="122"/>
        <end position="145"/>
    </location>
</feature>
<proteinExistence type="inferred from homology"/>
<dbReference type="Proteomes" id="UP000595374">
    <property type="component" value="Chromosome"/>
</dbReference>
<dbReference type="RefSeq" id="WP_198498666.1">
    <property type="nucleotide sequence ID" value="NZ_CP065989.1"/>
</dbReference>
<organism evidence="9 10">
    <name type="scientific">Brevibacterium casei</name>
    <dbReference type="NCBI Taxonomy" id="33889"/>
    <lineage>
        <taxon>Bacteria</taxon>
        <taxon>Bacillati</taxon>
        <taxon>Actinomycetota</taxon>
        <taxon>Actinomycetes</taxon>
        <taxon>Micrococcales</taxon>
        <taxon>Brevibacteriaceae</taxon>
        <taxon>Brevibacterium</taxon>
    </lineage>
</organism>
<gene>
    <name evidence="9" type="ORF">I6H47_11620</name>
</gene>
<dbReference type="EMBL" id="CP065989">
    <property type="protein sequence ID" value="QQB13471.1"/>
    <property type="molecule type" value="Genomic_DNA"/>
</dbReference>
<accession>A0A7T3ZXI4</accession>
<dbReference type="Gene3D" id="1.20.1530.20">
    <property type="match status" value="1"/>
</dbReference>
<dbReference type="GO" id="GO:0005886">
    <property type="term" value="C:plasma membrane"/>
    <property type="evidence" value="ECO:0007669"/>
    <property type="project" value="UniProtKB-SubCell"/>
</dbReference>